<protein>
    <submittedName>
        <fullName evidence="3">Uncharacterized protein</fullName>
    </submittedName>
</protein>
<feature type="compositionally biased region" description="Basic and acidic residues" evidence="1">
    <location>
        <begin position="983"/>
        <end position="1049"/>
    </location>
</feature>
<feature type="region of interest" description="Disordered" evidence="1">
    <location>
        <begin position="900"/>
        <end position="1172"/>
    </location>
</feature>
<feature type="region of interest" description="Disordered" evidence="1">
    <location>
        <begin position="312"/>
        <end position="391"/>
    </location>
</feature>
<feature type="compositionally biased region" description="Basic and acidic residues" evidence="1">
    <location>
        <begin position="564"/>
        <end position="604"/>
    </location>
</feature>
<feature type="region of interest" description="Disordered" evidence="1">
    <location>
        <begin position="564"/>
        <end position="758"/>
    </location>
</feature>
<feature type="compositionally biased region" description="Polar residues" evidence="1">
    <location>
        <begin position="45"/>
        <end position="57"/>
    </location>
</feature>
<feature type="compositionally biased region" description="Acidic residues" evidence="1">
    <location>
        <begin position="288"/>
        <end position="299"/>
    </location>
</feature>
<accession>A0A914YDX0</accession>
<feature type="compositionally biased region" description="Low complexity" evidence="1">
    <location>
        <begin position="362"/>
        <end position="391"/>
    </location>
</feature>
<feature type="compositionally biased region" description="Gly residues" evidence="1">
    <location>
        <begin position="93"/>
        <end position="106"/>
    </location>
</feature>
<feature type="compositionally biased region" description="Low complexity" evidence="1">
    <location>
        <begin position="263"/>
        <end position="272"/>
    </location>
</feature>
<feature type="region of interest" description="Disordered" evidence="1">
    <location>
        <begin position="513"/>
        <end position="548"/>
    </location>
</feature>
<feature type="compositionally biased region" description="Polar residues" evidence="1">
    <location>
        <begin position="70"/>
        <end position="90"/>
    </location>
</feature>
<feature type="region of interest" description="Disordered" evidence="1">
    <location>
        <begin position="251"/>
        <end position="299"/>
    </location>
</feature>
<reference evidence="3" key="1">
    <citation type="submission" date="2022-11" db="UniProtKB">
        <authorList>
            <consortium name="WormBaseParasite"/>
        </authorList>
    </citation>
    <scope>IDENTIFICATION</scope>
</reference>
<dbReference type="Proteomes" id="UP000887577">
    <property type="component" value="Unplaced"/>
</dbReference>
<feature type="compositionally biased region" description="Basic and acidic residues" evidence="1">
    <location>
        <begin position="1203"/>
        <end position="1217"/>
    </location>
</feature>
<feature type="region of interest" description="Disordered" evidence="1">
    <location>
        <begin position="1"/>
        <end position="220"/>
    </location>
</feature>
<feature type="compositionally biased region" description="Low complexity" evidence="1">
    <location>
        <begin position="109"/>
        <end position="131"/>
    </location>
</feature>
<dbReference type="WBParaSite" id="PSU_v2.g1696.t1">
    <property type="protein sequence ID" value="PSU_v2.g1696.t1"/>
    <property type="gene ID" value="PSU_v2.g1696"/>
</dbReference>
<feature type="compositionally biased region" description="Low complexity" evidence="1">
    <location>
        <begin position="181"/>
        <end position="196"/>
    </location>
</feature>
<feature type="compositionally biased region" description="Basic and acidic residues" evidence="1">
    <location>
        <begin position="1073"/>
        <end position="1122"/>
    </location>
</feature>
<feature type="compositionally biased region" description="Low complexity" evidence="1">
    <location>
        <begin position="1139"/>
        <end position="1157"/>
    </location>
</feature>
<organism evidence="2 3">
    <name type="scientific">Panagrolaimus superbus</name>
    <dbReference type="NCBI Taxonomy" id="310955"/>
    <lineage>
        <taxon>Eukaryota</taxon>
        <taxon>Metazoa</taxon>
        <taxon>Ecdysozoa</taxon>
        <taxon>Nematoda</taxon>
        <taxon>Chromadorea</taxon>
        <taxon>Rhabditida</taxon>
        <taxon>Tylenchina</taxon>
        <taxon>Panagrolaimomorpha</taxon>
        <taxon>Panagrolaimoidea</taxon>
        <taxon>Panagrolaimidae</taxon>
        <taxon>Panagrolaimus</taxon>
    </lineage>
</organism>
<feature type="compositionally biased region" description="Basic and acidic residues" evidence="1">
    <location>
        <begin position="616"/>
        <end position="625"/>
    </location>
</feature>
<feature type="compositionally biased region" description="Polar residues" evidence="1">
    <location>
        <begin position="710"/>
        <end position="725"/>
    </location>
</feature>
<keyword evidence="2" id="KW-1185">Reference proteome</keyword>
<proteinExistence type="predicted"/>
<feature type="region of interest" description="Disordered" evidence="1">
    <location>
        <begin position="797"/>
        <end position="825"/>
    </location>
</feature>
<feature type="compositionally biased region" description="Polar residues" evidence="1">
    <location>
        <begin position="1123"/>
        <end position="1132"/>
    </location>
</feature>
<feature type="compositionally biased region" description="Low complexity" evidence="1">
    <location>
        <begin position="1052"/>
        <end position="1066"/>
    </location>
</feature>
<sequence>MDLYSSSSSRYSSSSKANPITSSSAIGGGGGLSRSYRAASYDPFSDNNSRSVTSYRSPYNRESGGGLDRTSGTGATASIMSNSYSDYTTKSRYGGGGVSDRYGGGYKPTTTSSTMSNSYTSALPSSSSSSSTNRYKGSITAANFAPPRSTSYASGLSFEPTSSTSRYNSGIPARTSTIGMSSSTYTPSSTSSTYYSRPRIDYRSQTPSSITREPPTTSRFDREYRSMSRFDVKEPSVDRVEETFSKLYNRYVRGSEKDVKTPSSSSSSTTSSNQNSPIVKKFISHSEAEEEEFSCESEPEIIPLNNYAKPLQNTFSLPSEQKNEEEAKEKTPTPGTAAPKKESLTSTKILAATDKSENKSFTATATAGGDATVIPSSLPSQQQQQQQKSAAAVVQQPPVAATTKISAAIKLKEMPSDKGSSSFATTKTTAAAVSAATPINSISSKSAAAESRPKSSVFTKASFEEKYKDLPKTEVVIEPKQIKGTSELDKLLRIAEFEKNPNKILSSPIPKAISSAVKASTPSPAPVKSVIEKSVKASSEAPSDPKKISAATIKIKETVATVKAKDLGKITKEKTPEASNKKVSNSKKEKTPEPSKSVTKEKTPESFAKTTTISVAKKENSEKPRSRSKSPAPQILRSRSKSPSGKSSSVAPERQSLASKRAQRRERTIEMEKYVQSKLEQAKQEQEAVDKVTELPKVTSERKPPLLLVTQPSVPSTPISLSANIEWNSNSNEDGSESEWDEEDEEEEDEGEEFYSEDDYDFTISLPAATPRGDLYPVDDSRLRSITPYSDYDSEFEIPFIQPDSRNDSRGRVSQSNAAPPPIFLASVTYDGHDEWGSKHSADSDPDESQYFTVGSRLGVDSAGSRTYLSPVDFPSEEEEYLDNVDVGCTLTLLDKAALKGSDEETDSEFFSEYSDEEEFSEEEYSYYEEEYTDEEVTDEEVDEEWEDDVEMTASLYLPPTFEKSESPQPRKSKTPEPSSLKIEAKKEEPKAKTPEPKIVTKEKTPEPKKTADIKKEKTPEPSKSVTKEKTPEPKKVETKSILSKDKTPEPSSKISSSAISSSIKAKTPEPNATKKETEAAKKMVDVKKEKTPEPKKTADIKKEPLKSVIKEKTPEPKKGAETKTNIKSTASKVEPTDITSTTTAKSKTAATAISSAPKGGEDKSAIRKSTLNMAEIERKKAEEKEAEINRQNARLSGAVSSMRDKFRDPTPPKQEKITYKRSKLLQAREEIRPKRIYAPIVKPVLNDEFDKQMEEIREKMKKGSHKLQAEYNTLSKGINSEVDERKLKSLESKHKDLIGNTQTLLTYEIKKY</sequence>
<feature type="compositionally biased region" description="Polar residues" evidence="1">
    <location>
        <begin position="148"/>
        <end position="180"/>
    </location>
</feature>
<feature type="compositionally biased region" description="Low complexity" evidence="1">
    <location>
        <begin position="1"/>
        <end position="15"/>
    </location>
</feature>
<feature type="compositionally biased region" description="Polar residues" evidence="1">
    <location>
        <begin position="203"/>
        <end position="218"/>
    </location>
</feature>
<feature type="compositionally biased region" description="Basic and acidic residues" evidence="1">
    <location>
        <begin position="665"/>
        <end position="704"/>
    </location>
</feature>
<feature type="region of interest" description="Disordered" evidence="1">
    <location>
        <begin position="1196"/>
        <end position="1217"/>
    </location>
</feature>
<name>A0A914YDX0_9BILA</name>
<evidence type="ECO:0000313" key="2">
    <source>
        <dbReference type="Proteomes" id="UP000887577"/>
    </source>
</evidence>
<feature type="compositionally biased region" description="Acidic residues" evidence="1">
    <location>
        <begin position="904"/>
        <end position="951"/>
    </location>
</feature>
<evidence type="ECO:0000313" key="3">
    <source>
        <dbReference type="WBParaSite" id="PSU_v2.g1696.t1"/>
    </source>
</evidence>
<feature type="compositionally biased region" description="Acidic residues" evidence="1">
    <location>
        <begin position="734"/>
        <end position="758"/>
    </location>
</feature>
<evidence type="ECO:0000256" key="1">
    <source>
        <dbReference type="SAM" id="MobiDB-lite"/>
    </source>
</evidence>
<feature type="compositionally biased region" description="Basic and acidic residues" evidence="1">
    <location>
        <begin position="321"/>
        <end position="331"/>
    </location>
</feature>